<dbReference type="SUPFAM" id="SSF55729">
    <property type="entry name" value="Acyl-CoA N-acyltransferases (Nat)"/>
    <property type="match status" value="1"/>
</dbReference>
<evidence type="ECO:0000256" key="2">
    <source>
        <dbReference type="ARBA" id="ARBA00023315"/>
    </source>
</evidence>
<dbReference type="PANTHER" id="PTHR10908:SF0">
    <property type="entry name" value="SEROTONIN N-ACETYLTRANSFERASE"/>
    <property type="match status" value="1"/>
</dbReference>
<dbReference type="CDD" id="cd04301">
    <property type="entry name" value="NAT_SF"/>
    <property type="match status" value="1"/>
</dbReference>
<dbReference type="Gene3D" id="3.40.630.30">
    <property type="match status" value="1"/>
</dbReference>
<keyword evidence="2" id="KW-0012">Acyltransferase</keyword>
<evidence type="ECO:0000256" key="1">
    <source>
        <dbReference type="ARBA" id="ARBA00022679"/>
    </source>
</evidence>
<dbReference type="Pfam" id="PF00583">
    <property type="entry name" value="Acetyltransf_1"/>
    <property type="match status" value="1"/>
</dbReference>
<keyword evidence="5" id="KW-1185">Reference proteome</keyword>
<dbReference type="PANTHER" id="PTHR10908">
    <property type="entry name" value="SEROTONIN N-ACETYLTRANSFERASE"/>
    <property type="match status" value="1"/>
</dbReference>
<accession>A0A222FNS4</accession>
<evidence type="ECO:0000313" key="5">
    <source>
        <dbReference type="Proteomes" id="UP000202440"/>
    </source>
</evidence>
<dbReference type="KEGG" id="bsan:CHH28_19230"/>
<gene>
    <name evidence="4" type="ORF">CHH28_19230</name>
</gene>
<dbReference type="EMBL" id="CP022530">
    <property type="protein sequence ID" value="ASP40668.1"/>
    <property type="molecule type" value="Genomic_DNA"/>
</dbReference>
<name>A0A222FNS4_9GAMM</name>
<proteinExistence type="predicted"/>
<dbReference type="OrthoDB" id="9800962at2"/>
<dbReference type="Proteomes" id="UP000202440">
    <property type="component" value="Chromosome"/>
</dbReference>
<reference evidence="4 5" key="1">
    <citation type="submission" date="2017-07" db="EMBL/GenBank/DDBJ databases">
        <title>Annotated genome sequence of Bacterioplanes sanyensis isolated from Red Sea.</title>
        <authorList>
            <person name="Rehman Z.U."/>
        </authorList>
    </citation>
    <scope>NUCLEOTIDE SEQUENCE [LARGE SCALE GENOMIC DNA]</scope>
    <source>
        <strain evidence="4 5">NV9</strain>
    </source>
</reference>
<feature type="domain" description="N-acetyltransferase" evidence="3">
    <location>
        <begin position="5"/>
        <end position="164"/>
    </location>
</feature>
<evidence type="ECO:0000259" key="3">
    <source>
        <dbReference type="PROSITE" id="PS51186"/>
    </source>
</evidence>
<dbReference type="PROSITE" id="PS51186">
    <property type="entry name" value="GNAT"/>
    <property type="match status" value="1"/>
</dbReference>
<sequence length="164" mass="18656">MEEGTVIRQVRETDLERCFEIESLAYAGDEAASREKIARRIHSYPQGFIVYEKDGAVVGFINSGATHQVLMSDDGFKELIGHDANGQFAVILSVAVHPEHQRQGIAGQLMYSFIDAMTRLHKSEIHLMCQPELLDYYQRFGYRYLQDSASEHGGLSWKEMKLDL</sequence>
<evidence type="ECO:0000313" key="4">
    <source>
        <dbReference type="EMBL" id="ASP40668.1"/>
    </source>
</evidence>
<dbReference type="InterPro" id="IPR016181">
    <property type="entry name" value="Acyl_CoA_acyltransferase"/>
</dbReference>
<dbReference type="InterPro" id="IPR000182">
    <property type="entry name" value="GNAT_dom"/>
</dbReference>
<dbReference type="AlphaFoldDB" id="A0A222FNS4"/>
<organism evidence="4 5">
    <name type="scientific">Bacterioplanes sanyensis</name>
    <dbReference type="NCBI Taxonomy" id="1249553"/>
    <lineage>
        <taxon>Bacteria</taxon>
        <taxon>Pseudomonadati</taxon>
        <taxon>Pseudomonadota</taxon>
        <taxon>Gammaproteobacteria</taxon>
        <taxon>Oceanospirillales</taxon>
        <taxon>Oceanospirillaceae</taxon>
        <taxon>Bacterioplanes</taxon>
    </lineage>
</organism>
<protein>
    <submittedName>
        <fullName evidence="4">GNAT family N-acetyltransferase</fullName>
    </submittedName>
</protein>
<dbReference type="GO" id="GO:0008080">
    <property type="term" value="F:N-acetyltransferase activity"/>
    <property type="evidence" value="ECO:0007669"/>
    <property type="project" value="UniProtKB-ARBA"/>
</dbReference>
<dbReference type="InterPro" id="IPR051635">
    <property type="entry name" value="SNAT-like"/>
</dbReference>
<keyword evidence="1 4" id="KW-0808">Transferase</keyword>